<dbReference type="SUPFAM" id="SSF54637">
    <property type="entry name" value="Thioesterase/thiol ester dehydrase-isomerase"/>
    <property type="match status" value="1"/>
</dbReference>
<name>A0ABY8H6X4_9MICC</name>
<dbReference type="InterPro" id="IPR050563">
    <property type="entry name" value="4-hydroxybenzoyl-CoA_TE"/>
</dbReference>
<dbReference type="Gene3D" id="3.10.129.10">
    <property type="entry name" value="Hotdog Thioesterase"/>
    <property type="match status" value="1"/>
</dbReference>
<keyword evidence="1" id="KW-0378">Hydrolase</keyword>
<dbReference type="PANTHER" id="PTHR31793">
    <property type="entry name" value="4-HYDROXYBENZOYL-COA THIOESTERASE FAMILY MEMBER"/>
    <property type="match status" value="1"/>
</dbReference>
<reference evidence="1 2" key="1">
    <citation type="submission" date="2023-04" db="EMBL/GenBank/DDBJ databases">
        <title>Funneling lignin-derived compounds into biodiesel using alkali-halophilic Citricoccus sp. P2.</title>
        <authorList>
            <person name="Luo C.-B."/>
        </authorList>
    </citation>
    <scope>NUCLEOTIDE SEQUENCE [LARGE SCALE GENOMIC DNA]</scope>
    <source>
        <strain evidence="1 2">P2</strain>
    </source>
</reference>
<dbReference type="RefSeq" id="WP_278157575.1">
    <property type="nucleotide sequence ID" value="NZ_CP121252.1"/>
</dbReference>
<sequence length="139" mass="15132">MTASTAPANAFTCDLEVRWSDQDLNGHVNNARVLTLAEEARVRADTAWSGTGSAGVGGRVVRNLEVEFARALHYGRPVRATVWVGRIGRTSYTICHELSQQGQLCVYAECVMVNLDAETGRPAELDADARQVLTRQQAS</sequence>
<accession>A0ABY8H6X4</accession>
<protein>
    <submittedName>
        <fullName evidence="1">Thioesterase family protein</fullName>
        <ecNumber evidence="1">3.1.2.-</ecNumber>
    </submittedName>
</protein>
<dbReference type="GO" id="GO:0016787">
    <property type="term" value="F:hydrolase activity"/>
    <property type="evidence" value="ECO:0007669"/>
    <property type="project" value="UniProtKB-KW"/>
</dbReference>
<dbReference type="EC" id="3.1.2.-" evidence="1"/>
<keyword evidence="2" id="KW-1185">Reference proteome</keyword>
<dbReference type="EMBL" id="CP121252">
    <property type="protein sequence ID" value="WFP16435.1"/>
    <property type="molecule type" value="Genomic_DNA"/>
</dbReference>
<dbReference type="PANTHER" id="PTHR31793:SF24">
    <property type="entry name" value="LONG-CHAIN ACYL-COA THIOESTERASE FADM"/>
    <property type="match status" value="1"/>
</dbReference>
<evidence type="ECO:0000313" key="1">
    <source>
        <dbReference type="EMBL" id="WFP16435.1"/>
    </source>
</evidence>
<evidence type="ECO:0000313" key="2">
    <source>
        <dbReference type="Proteomes" id="UP001219037"/>
    </source>
</evidence>
<dbReference type="Pfam" id="PF13279">
    <property type="entry name" value="4HBT_2"/>
    <property type="match status" value="1"/>
</dbReference>
<dbReference type="Proteomes" id="UP001219037">
    <property type="component" value="Chromosome"/>
</dbReference>
<organism evidence="1 2">
    <name type="scientific">Citricoccus muralis</name>
    <dbReference type="NCBI Taxonomy" id="169134"/>
    <lineage>
        <taxon>Bacteria</taxon>
        <taxon>Bacillati</taxon>
        <taxon>Actinomycetota</taxon>
        <taxon>Actinomycetes</taxon>
        <taxon>Micrococcales</taxon>
        <taxon>Micrococcaceae</taxon>
        <taxon>Citricoccus</taxon>
    </lineage>
</organism>
<proteinExistence type="predicted"/>
<dbReference type="InterPro" id="IPR029069">
    <property type="entry name" value="HotDog_dom_sf"/>
</dbReference>
<gene>
    <name evidence="1" type="ORF">P8192_13815</name>
</gene>
<dbReference type="CDD" id="cd00586">
    <property type="entry name" value="4HBT"/>
    <property type="match status" value="1"/>
</dbReference>